<proteinExistence type="inferred from homology"/>
<dbReference type="PANTHER" id="PTHR28047">
    <property type="entry name" value="PROTEIN DCG1"/>
    <property type="match status" value="1"/>
</dbReference>
<evidence type="ECO:0000256" key="1">
    <source>
        <dbReference type="ARBA" id="ARBA00038414"/>
    </source>
</evidence>
<gene>
    <name evidence="2" type="ORF">FHS89_000514</name>
</gene>
<dbReference type="InterPro" id="IPR052186">
    <property type="entry name" value="Hydantoin_racemase-like"/>
</dbReference>
<comment type="similarity">
    <text evidence="1">Belongs to the HyuE racemase family.</text>
</comment>
<sequence>MKPIILLNPNSSEQVTEGIDAAVDPLRALGVPIQCVTLKDGPPGIETQAQADRVIAPMLDLAAGIEASAFVVACFGDPGLHAMRDEMTVPVLGIQECAVMQALTVGQRFGVIAILERSVPRHYRAFGAMGVLDRLVGDYPLDLTVAELADADRTVARMAEVGQRLRADGANSIIMGCAGMARYRAQLEQDIGLPVIEPCQAAVGMAITRVTLMGGVQNA</sequence>
<dbReference type="InterPro" id="IPR015942">
    <property type="entry name" value="Asp/Glu/hydantoin_racemase"/>
</dbReference>
<accession>A0A840WXW6</accession>
<dbReference type="Gene3D" id="3.40.50.12500">
    <property type="match status" value="1"/>
</dbReference>
<name>A0A840WXW6_9RHOB</name>
<dbReference type="RefSeq" id="WP_184008150.1">
    <property type="nucleotide sequence ID" value="NZ_JACIJS010000001.1"/>
</dbReference>
<dbReference type="SUPFAM" id="SSF53681">
    <property type="entry name" value="Aspartate/glutamate racemase"/>
    <property type="match status" value="1"/>
</dbReference>
<protein>
    <submittedName>
        <fullName evidence="2">Asp/Glu/hydantoin racemase</fullName>
    </submittedName>
</protein>
<dbReference type="GO" id="GO:0047661">
    <property type="term" value="F:amino-acid racemase activity"/>
    <property type="evidence" value="ECO:0007669"/>
    <property type="project" value="InterPro"/>
</dbReference>
<reference evidence="2 3" key="1">
    <citation type="submission" date="2020-08" db="EMBL/GenBank/DDBJ databases">
        <title>Genomic Encyclopedia of Type Strains, Phase IV (KMG-IV): sequencing the most valuable type-strain genomes for metagenomic binning, comparative biology and taxonomic classification.</title>
        <authorList>
            <person name="Goeker M."/>
        </authorList>
    </citation>
    <scope>NUCLEOTIDE SEQUENCE [LARGE SCALE GENOMIC DNA]</scope>
    <source>
        <strain evidence="2 3">DSM 103377</strain>
    </source>
</reference>
<dbReference type="AlphaFoldDB" id="A0A840WXW6"/>
<dbReference type="InterPro" id="IPR001920">
    <property type="entry name" value="Asp/Glu_race"/>
</dbReference>
<dbReference type="Proteomes" id="UP000553766">
    <property type="component" value="Unassembled WGS sequence"/>
</dbReference>
<comment type="caution">
    <text evidence="2">The sequence shown here is derived from an EMBL/GenBank/DDBJ whole genome shotgun (WGS) entry which is preliminary data.</text>
</comment>
<dbReference type="EMBL" id="JACIJS010000001">
    <property type="protein sequence ID" value="MBB5514516.1"/>
    <property type="molecule type" value="Genomic_DNA"/>
</dbReference>
<organism evidence="2 3">
    <name type="scientific">Rubricella aquisinus</name>
    <dbReference type="NCBI Taxonomy" id="2028108"/>
    <lineage>
        <taxon>Bacteria</taxon>
        <taxon>Pseudomonadati</taxon>
        <taxon>Pseudomonadota</taxon>
        <taxon>Alphaproteobacteria</taxon>
        <taxon>Rhodobacterales</taxon>
        <taxon>Paracoccaceae</taxon>
        <taxon>Rubricella</taxon>
    </lineage>
</organism>
<evidence type="ECO:0000313" key="2">
    <source>
        <dbReference type="EMBL" id="MBB5514516.1"/>
    </source>
</evidence>
<evidence type="ECO:0000313" key="3">
    <source>
        <dbReference type="Proteomes" id="UP000553766"/>
    </source>
</evidence>
<dbReference type="Pfam" id="PF01177">
    <property type="entry name" value="Asp_Glu_race"/>
    <property type="match status" value="1"/>
</dbReference>
<dbReference type="PANTHER" id="PTHR28047:SF5">
    <property type="entry name" value="PROTEIN DCG1"/>
    <property type="match status" value="1"/>
</dbReference>
<keyword evidence="3" id="KW-1185">Reference proteome</keyword>
<dbReference type="InterPro" id="IPR053714">
    <property type="entry name" value="Iso_Racemase_Enz_sf"/>
</dbReference>